<evidence type="ECO:0000313" key="2">
    <source>
        <dbReference type="EMBL" id="OAP04417.1"/>
    </source>
</evidence>
<evidence type="ECO:0000313" key="3">
    <source>
        <dbReference type="Proteomes" id="UP000078284"/>
    </source>
</evidence>
<proteinExistence type="predicted"/>
<name>A0A178VDB4_ARATH</name>
<comment type="caution">
    <text evidence="2">The sequence shown here is derived from an EMBL/GenBank/DDBJ whole genome shotgun (WGS) entry which is preliminary data.</text>
</comment>
<dbReference type="Proteomes" id="UP000078284">
    <property type="component" value="Chromosome 3"/>
</dbReference>
<reference evidence="3" key="1">
    <citation type="journal article" date="2016" name="Proc. Natl. Acad. Sci. U.S.A.">
        <title>Chromosome-level assembly of Arabidopsis thaliana Ler reveals the extent of translocation and inversion polymorphisms.</title>
        <authorList>
            <person name="Zapata L."/>
            <person name="Ding J."/>
            <person name="Willing E.M."/>
            <person name="Hartwig B."/>
            <person name="Bezdan D."/>
            <person name="Jiao W.B."/>
            <person name="Patel V."/>
            <person name="Velikkakam James G."/>
            <person name="Koornneef M."/>
            <person name="Ossowski S."/>
            <person name="Schneeberger K."/>
        </authorList>
    </citation>
    <scope>NUCLEOTIDE SEQUENCE [LARGE SCALE GENOMIC DNA]</scope>
    <source>
        <strain evidence="3">cv. Landsberg erecta</strain>
    </source>
</reference>
<dbReference type="AlphaFoldDB" id="A0A178VDB4"/>
<gene>
    <name evidence="2" type="ordered locus">AXX17_At3g32800</name>
</gene>
<protein>
    <submittedName>
        <fullName evidence="2">Uncharacterized protein</fullName>
    </submittedName>
</protein>
<evidence type="ECO:0000256" key="1">
    <source>
        <dbReference type="SAM" id="MobiDB-lite"/>
    </source>
</evidence>
<dbReference type="ExpressionAtlas" id="A0A178VDB4">
    <property type="expression patterns" value="differential"/>
</dbReference>
<sequence length="135" mass="15611">MNSMIVELKTTQAAQTNQAATISDLEATLDRFVEKVEEKLDSIVQRLEAQQEEYRKGIREIFATLFPVNATEEPPEKRKQEHHELPQGLTTKSEPTPRKNAEISPGHFVEHLAEEFRFWIIKYQNGLSSEVTEMR</sequence>
<organism evidence="2 3">
    <name type="scientific">Arabidopsis thaliana</name>
    <name type="common">Mouse-ear cress</name>
    <dbReference type="NCBI Taxonomy" id="3702"/>
    <lineage>
        <taxon>Eukaryota</taxon>
        <taxon>Viridiplantae</taxon>
        <taxon>Streptophyta</taxon>
        <taxon>Embryophyta</taxon>
        <taxon>Tracheophyta</taxon>
        <taxon>Spermatophyta</taxon>
        <taxon>Magnoliopsida</taxon>
        <taxon>eudicotyledons</taxon>
        <taxon>Gunneridae</taxon>
        <taxon>Pentapetalae</taxon>
        <taxon>rosids</taxon>
        <taxon>malvids</taxon>
        <taxon>Brassicales</taxon>
        <taxon>Brassicaceae</taxon>
        <taxon>Camelineae</taxon>
        <taxon>Arabidopsis</taxon>
    </lineage>
</organism>
<feature type="region of interest" description="Disordered" evidence="1">
    <location>
        <begin position="69"/>
        <end position="105"/>
    </location>
</feature>
<accession>A0A178VDB4</accession>
<feature type="compositionally biased region" description="Basic and acidic residues" evidence="1">
    <location>
        <begin position="74"/>
        <end position="85"/>
    </location>
</feature>
<dbReference type="EMBL" id="LUHQ01000003">
    <property type="protein sequence ID" value="OAP04417.1"/>
    <property type="molecule type" value="Genomic_DNA"/>
</dbReference>